<feature type="signal peptide" evidence="1">
    <location>
        <begin position="1"/>
        <end position="32"/>
    </location>
</feature>
<evidence type="ECO:0000313" key="3">
    <source>
        <dbReference type="Proteomes" id="UP000190637"/>
    </source>
</evidence>
<protein>
    <submittedName>
        <fullName evidence="2">Uncharacterized protein</fullName>
    </submittedName>
</protein>
<reference evidence="2 3" key="1">
    <citation type="submission" date="2017-02" db="EMBL/GenBank/DDBJ databases">
        <authorList>
            <person name="Peterson S.W."/>
        </authorList>
    </citation>
    <scope>NUCLEOTIDE SEQUENCE [LARGE SCALE GENOMIC DNA]</scope>
    <source>
        <strain evidence="2 3">DSM 45154</strain>
    </source>
</reference>
<evidence type="ECO:0000256" key="1">
    <source>
        <dbReference type="SAM" id="SignalP"/>
    </source>
</evidence>
<feature type="chain" id="PRO_5012346036" evidence="1">
    <location>
        <begin position="33"/>
        <end position="168"/>
    </location>
</feature>
<organism evidence="2 3">
    <name type="scientific">Marinactinospora thermotolerans DSM 45154</name>
    <dbReference type="NCBI Taxonomy" id="1122192"/>
    <lineage>
        <taxon>Bacteria</taxon>
        <taxon>Bacillati</taxon>
        <taxon>Actinomycetota</taxon>
        <taxon>Actinomycetes</taxon>
        <taxon>Streptosporangiales</taxon>
        <taxon>Nocardiopsidaceae</taxon>
        <taxon>Marinactinospora</taxon>
    </lineage>
</organism>
<accession>A0A1T4QBA7</accession>
<dbReference type="AlphaFoldDB" id="A0A1T4QBA7"/>
<keyword evidence="1" id="KW-0732">Signal</keyword>
<dbReference type="PROSITE" id="PS51257">
    <property type="entry name" value="PROKAR_LIPOPROTEIN"/>
    <property type="match status" value="1"/>
</dbReference>
<dbReference type="Proteomes" id="UP000190637">
    <property type="component" value="Unassembled WGS sequence"/>
</dbReference>
<keyword evidence="3" id="KW-1185">Reference proteome</keyword>
<dbReference type="OrthoDB" id="3430299at2"/>
<proteinExistence type="predicted"/>
<name>A0A1T4QBA7_9ACTN</name>
<dbReference type="STRING" id="1122192.SAMN02745673_02138"/>
<dbReference type="EMBL" id="FUWS01000005">
    <property type="protein sequence ID" value="SKA01063.1"/>
    <property type="molecule type" value="Genomic_DNA"/>
</dbReference>
<dbReference type="RefSeq" id="WP_078761482.1">
    <property type="nucleotide sequence ID" value="NZ_FUWS01000005.1"/>
</dbReference>
<evidence type="ECO:0000313" key="2">
    <source>
        <dbReference type="EMBL" id="SKA01063.1"/>
    </source>
</evidence>
<sequence>MRASSAGRRTTAMGCAAVLLLAAGCGSSTEPAADSAATPAAPSPTVAAEEAALQAYTDMWDLVVAASHEGDADPDGLDRHATGGALIIMRQALEGAAGAQVSGEPVLNPEVEIAEPGQAEITDCLDDSAWAIGPGGGGGGQRRVDADVTHDGLVWRVSELRIWEPGTC</sequence>
<gene>
    <name evidence="2" type="ORF">SAMN02745673_02138</name>
</gene>